<evidence type="ECO:0000313" key="3">
    <source>
        <dbReference type="Proteomes" id="UP000051845"/>
    </source>
</evidence>
<keyword evidence="1" id="KW-1133">Transmembrane helix</keyword>
<reference evidence="2 3" key="1">
    <citation type="journal article" date="2015" name="Genome Announc.">
        <title>Expanding the biotechnology potential of lactobacilli through comparative genomics of 213 strains and associated genera.</title>
        <authorList>
            <person name="Sun Z."/>
            <person name="Harris H.M."/>
            <person name="McCann A."/>
            <person name="Guo C."/>
            <person name="Argimon S."/>
            <person name="Zhang W."/>
            <person name="Yang X."/>
            <person name="Jeffery I.B."/>
            <person name="Cooney J.C."/>
            <person name="Kagawa T.F."/>
            <person name="Liu W."/>
            <person name="Song Y."/>
            <person name="Salvetti E."/>
            <person name="Wrobel A."/>
            <person name="Rasinkangas P."/>
            <person name="Parkhill J."/>
            <person name="Rea M.C."/>
            <person name="O'Sullivan O."/>
            <person name="Ritari J."/>
            <person name="Douillard F.P."/>
            <person name="Paul Ross R."/>
            <person name="Yang R."/>
            <person name="Briner A.E."/>
            <person name="Felis G.E."/>
            <person name="de Vos W.M."/>
            <person name="Barrangou R."/>
            <person name="Klaenhammer T.R."/>
            <person name="Caufield P.W."/>
            <person name="Cui Y."/>
            <person name="Zhang H."/>
            <person name="O'Toole P.W."/>
        </authorList>
    </citation>
    <scope>NUCLEOTIDE SEQUENCE [LARGE SCALE GENOMIC DNA]</scope>
    <source>
        <strain evidence="2 3">DSM 20515</strain>
    </source>
</reference>
<dbReference type="PANTHER" id="PTHR37305:SF1">
    <property type="entry name" value="MEMBRANE PROTEIN"/>
    <property type="match status" value="1"/>
</dbReference>
<evidence type="ECO:0000256" key="1">
    <source>
        <dbReference type="SAM" id="Phobius"/>
    </source>
</evidence>
<feature type="transmembrane region" description="Helical" evidence="1">
    <location>
        <begin position="20"/>
        <end position="38"/>
    </location>
</feature>
<dbReference type="PATRIC" id="fig|1423733.4.peg.1274"/>
<dbReference type="Proteomes" id="UP000051845">
    <property type="component" value="Unassembled WGS sequence"/>
</dbReference>
<keyword evidence="1" id="KW-0472">Membrane</keyword>
<feature type="transmembrane region" description="Helical" evidence="1">
    <location>
        <begin position="58"/>
        <end position="77"/>
    </location>
</feature>
<dbReference type="AlphaFoldDB" id="A0A0R2B436"/>
<feature type="transmembrane region" description="Helical" evidence="1">
    <location>
        <begin position="234"/>
        <end position="252"/>
    </location>
</feature>
<accession>A0A0R2B436</accession>
<keyword evidence="1" id="KW-0812">Transmembrane</keyword>
<feature type="transmembrane region" description="Helical" evidence="1">
    <location>
        <begin position="139"/>
        <end position="165"/>
    </location>
</feature>
<evidence type="ECO:0008006" key="4">
    <source>
        <dbReference type="Google" id="ProtNLM"/>
    </source>
</evidence>
<protein>
    <recommendedName>
        <fullName evidence="4">ABC superfamily ATP binding cassette transporter, membrane protein</fullName>
    </recommendedName>
</protein>
<name>A0A0R2B436_SECCO</name>
<comment type="caution">
    <text evidence="2">The sequence shown here is derived from an EMBL/GenBank/DDBJ whole genome shotgun (WGS) entry which is preliminary data.</text>
</comment>
<organism evidence="2 3">
    <name type="scientific">Secundilactobacillus collinoides DSM 20515 = JCM 1123</name>
    <dbReference type="NCBI Taxonomy" id="1423733"/>
    <lineage>
        <taxon>Bacteria</taxon>
        <taxon>Bacillati</taxon>
        <taxon>Bacillota</taxon>
        <taxon>Bacilli</taxon>
        <taxon>Lactobacillales</taxon>
        <taxon>Lactobacillaceae</taxon>
        <taxon>Secundilactobacillus</taxon>
    </lineage>
</organism>
<proteinExistence type="predicted"/>
<dbReference type="Pfam" id="PF12730">
    <property type="entry name" value="ABC2_membrane_4"/>
    <property type="match status" value="1"/>
</dbReference>
<feature type="transmembrane region" description="Helical" evidence="1">
    <location>
        <begin position="172"/>
        <end position="196"/>
    </location>
</feature>
<feature type="transmembrane region" description="Helical" evidence="1">
    <location>
        <begin position="98"/>
        <end position="119"/>
    </location>
</feature>
<dbReference type="RefSeq" id="WP_056997435.1">
    <property type="nucleotide sequence ID" value="NZ_AYYR01000124.1"/>
</dbReference>
<sequence length="257" mass="29892">MGILIRQELFKLSRKHSTWISTALMILMQIGFAIIAKTNAQMVSPESAFQSTFFANPLILYFMIAACATIITMEFQYGTIRALIYRKYSRGQVLVSKWICMFIYSVYWYALSFVVSLVLREFMFKHVINLHAHTDGISVFRYTIMVDGGKFVTLWLLLSLVFLLANVFRNSAAAVSVGIIGYFAANLVMQLLVVLIQQYDWIKWNPLTMMLYPSLLSDRDTYTKLLNLTNTQMFFGNIFYIALFLWIGYYFFKKRNI</sequence>
<dbReference type="STRING" id="33960.TY91_14725"/>
<gene>
    <name evidence="2" type="ORF">FC82_GL001206</name>
</gene>
<evidence type="ECO:0000313" key="2">
    <source>
        <dbReference type="EMBL" id="KRM73765.1"/>
    </source>
</evidence>
<dbReference type="PANTHER" id="PTHR37305">
    <property type="entry name" value="INTEGRAL MEMBRANE PROTEIN-RELATED"/>
    <property type="match status" value="1"/>
</dbReference>
<dbReference type="EMBL" id="AYYR01000124">
    <property type="protein sequence ID" value="KRM73765.1"/>
    <property type="molecule type" value="Genomic_DNA"/>
</dbReference>